<dbReference type="Proteomes" id="UP000321947">
    <property type="component" value="Unassembled WGS sequence"/>
</dbReference>
<evidence type="ECO:0000313" key="5">
    <source>
        <dbReference type="Proteomes" id="UP000321947"/>
    </source>
</evidence>
<dbReference type="Gene3D" id="3.30.70.270">
    <property type="match status" value="2"/>
</dbReference>
<dbReference type="Gene3D" id="3.10.10.10">
    <property type="entry name" value="HIV Type 1 Reverse Transcriptase, subunit A, domain 1"/>
    <property type="match status" value="1"/>
</dbReference>
<dbReference type="EMBL" id="SSTE01023130">
    <property type="protein sequence ID" value="KAA0025480.1"/>
    <property type="molecule type" value="Genomic_DNA"/>
</dbReference>
<accession>A0A5D3BMT6</accession>
<dbReference type="CDD" id="cd01647">
    <property type="entry name" value="RT_LTR"/>
    <property type="match status" value="1"/>
</dbReference>
<feature type="domain" description="Reverse transcriptase" evidence="1">
    <location>
        <begin position="21"/>
        <end position="117"/>
    </location>
</feature>
<evidence type="ECO:0000313" key="4">
    <source>
        <dbReference type="Proteomes" id="UP000321393"/>
    </source>
</evidence>
<dbReference type="InterPro" id="IPR000477">
    <property type="entry name" value="RT_dom"/>
</dbReference>
<evidence type="ECO:0000259" key="1">
    <source>
        <dbReference type="Pfam" id="PF00078"/>
    </source>
</evidence>
<dbReference type="PANTHER" id="PTHR24559:SF450">
    <property type="entry name" value="RNA-DIRECTED DNA POLYMERASE HOMOLOG"/>
    <property type="match status" value="1"/>
</dbReference>
<dbReference type="EMBL" id="SSTD01016830">
    <property type="protein sequence ID" value="TYK00385.1"/>
    <property type="molecule type" value="Genomic_DNA"/>
</dbReference>
<comment type="caution">
    <text evidence="3">The sequence shown here is derived from an EMBL/GenBank/DDBJ whole genome shotgun (WGS) entry which is preliminary data.</text>
</comment>
<gene>
    <name evidence="3" type="ORF">E5676_scaffold1112G00530</name>
    <name evidence="2" type="ORF">E6C27_scaffold417G00830</name>
</gene>
<dbReference type="InterPro" id="IPR043502">
    <property type="entry name" value="DNA/RNA_pol_sf"/>
</dbReference>
<sequence length="309" mass="35728">MLDSGIIRSSFSPFLSPVILVKKKDGGWHFCVDYRALNRAMVPDKFPISMIDELLDELNGAIVFSKIDLKSRYHQIRVQDEDERKTTFRTHEVHCEFLVMPIGLTNVPTTFQALVNQDRIEYLLGHWMSAKGVKLITRLLRPWSVPKNVRDLSGFLELTGYYRQFVANYSAIATELMRLTKKNNFRWSEGATNAFEQLKRAMATLPIYFVPYPIEAELSVIIVPSLLDITMVEREMQEDEKLKAIFDRIVVDLNCIPRYIVHQGNLFYRGRLVLSRMLSLIPTILHTFHDLVIQGHSGQLRTNKRIAAE</sequence>
<dbReference type="Pfam" id="PF00078">
    <property type="entry name" value="RVT_1"/>
    <property type="match status" value="1"/>
</dbReference>
<dbReference type="SUPFAM" id="SSF56672">
    <property type="entry name" value="DNA/RNA polymerases"/>
    <property type="match status" value="1"/>
</dbReference>
<dbReference type="OrthoDB" id="7758501at2759"/>
<evidence type="ECO:0000313" key="2">
    <source>
        <dbReference type="EMBL" id="KAA0025480.1"/>
    </source>
</evidence>
<name>A0A5D3BMT6_CUCMM</name>
<protein>
    <submittedName>
        <fullName evidence="3">Ty3-gypsy retrotransposon protein</fullName>
    </submittedName>
</protein>
<proteinExistence type="predicted"/>
<evidence type="ECO:0000313" key="3">
    <source>
        <dbReference type="EMBL" id="TYK00385.1"/>
    </source>
</evidence>
<dbReference type="AlphaFoldDB" id="A0A5D3BMT6"/>
<dbReference type="PANTHER" id="PTHR24559">
    <property type="entry name" value="TRANSPOSON TY3-I GAG-POL POLYPROTEIN"/>
    <property type="match status" value="1"/>
</dbReference>
<dbReference type="InterPro" id="IPR043128">
    <property type="entry name" value="Rev_trsase/Diguanyl_cyclase"/>
</dbReference>
<dbReference type="Proteomes" id="UP000321393">
    <property type="component" value="Unassembled WGS sequence"/>
</dbReference>
<organism evidence="3 5">
    <name type="scientific">Cucumis melo var. makuwa</name>
    <name type="common">Oriental melon</name>
    <dbReference type="NCBI Taxonomy" id="1194695"/>
    <lineage>
        <taxon>Eukaryota</taxon>
        <taxon>Viridiplantae</taxon>
        <taxon>Streptophyta</taxon>
        <taxon>Embryophyta</taxon>
        <taxon>Tracheophyta</taxon>
        <taxon>Spermatophyta</taxon>
        <taxon>Magnoliopsida</taxon>
        <taxon>eudicotyledons</taxon>
        <taxon>Gunneridae</taxon>
        <taxon>Pentapetalae</taxon>
        <taxon>rosids</taxon>
        <taxon>fabids</taxon>
        <taxon>Cucurbitales</taxon>
        <taxon>Cucurbitaceae</taxon>
        <taxon>Benincaseae</taxon>
        <taxon>Cucumis</taxon>
    </lineage>
</organism>
<reference evidence="4 5" key="1">
    <citation type="submission" date="2019-08" db="EMBL/GenBank/DDBJ databases">
        <title>Draft genome sequences of two oriental melons (Cucumis melo L. var makuwa).</title>
        <authorList>
            <person name="Kwon S.-Y."/>
        </authorList>
    </citation>
    <scope>NUCLEOTIDE SEQUENCE [LARGE SCALE GENOMIC DNA]</scope>
    <source>
        <strain evidence="5">cv. Chang Bougi</strain>
        <strain evidence="4">cv. SW 3</strain>
        <tissue evidence="3">Leaf</tissue>
    </source>
</reference>
<dbReference type="InterPro" id="IPR053134">
    <property type="entry name" value="RNA-dir_DNA_polymerase"/>
</dbReference>